<dbReference type="PANTHER" id="PTHR40050:SF1">
    <property type="entry name" value="INNER SPORE COAT PROTEIN H"/>
    <property type="match status" value="1"/>
</dbReference>
<accession>A0A382H1H5</accession>
<proteinExistence type="predicted"/>
<protein>
    <recommendedName>
        <fullName evidence="2">Cellulosomal protein</fullName>
    </recommendedName>
</protein>
<dbReference type="AlphaFoldDB" id="A0A382H1H5"/>
<gene>
    <name evidence="1" type="ORF">METZ01_LOCUS233876</name>
</gene>
<evidence type="ECO:0000313" key="1">
    <source>
        <dbReference type="EMBL" id="SVB81022.1"/>
    </source>
</evidence>
<organism evidence="1">
    <name type="scientific">marine metagenome</name>
    <dbReference type="NCBI Taxonomy" id="408172"/>
    <lineage>
        <taxon>unclassified sequences</taxon>
        <taxon>metagenomes</taxon>
        <taxon>ecological metagenomes</taxon>
    </lineage>
</organism>
<dbReference type="EMBL" id="UINC01058586">
    <property type="protein sequence ID" value="SVB81022.1"/>
    <property type="molecule type" value="Genomic_DNA"/>
</dbReference>
<sequence length="414" mass="47410">MTAPVIKSLSRYSHIASGKNQSLRFLGPIILMLSLFTSDLFALDNPPRPAGATQKTQLDLFSTDDVLMVEITVAKADWDKIRRQKRNFFTALSANRRNAEALESPYTYVNASVKIGGVQFPQVGIRKKGFLGSLNSERPSLKVKLHHVDKEANLDGLSMLTFNNNQQDVSLMSQAMGYALYNAADSPAPRCGYAKVIVNGKNLGIYAHVESMKKPLLRRGFGNDRGTLYEGTVMDFFDGWDMGFERKFGKDKIGREKIRQLTKVLNTEDLPDVEKAIGEFVDLDSFYTFWAVESLIGFWDGYAANANNFFVYLNPRTEKFHFMPWGLDCGFEKHSKIDFNRRAPLSVKTKGRVAYRLYQEESCRKRFRRTLLGLMDRHWDEKKLMAEIDRREAMLKPHLARSQERKFRVRGIQN</sequence>
<dbReference type="PANTHER" id="PTHR40050">
    <property type="entry name" value="INNER SPORE COAT PROTEIN H"/>
    <property type="match status" value="1"/>
</dbReference>
<dbReference type="InterPro" id="IPR014867">
    <property type="entry name" value="Spore_coat_CotH_CotH2/3/7"/>
</dbReference>
<feature type="non-terminal residue" evidence="1">
    <location>
        <position position="414"/>
    </location>
</feature>
<dbReference type="Pfam" id="PF08757">
    <property type="entry name" value="CotH"/>
    <property type="match status" value="1"/>
</dbReference>
<reference evidence="1" key="1">
    <citation type="submission" date="2018-05" db="EMBL/GenBank/DDBJ databases">
        <authorList>
            <person name="Lanie J.A."/>
            <person name="Ng W.-L."/>
            <person name="Kazmierczak K.M."/>
            <person name="Andrzejewski T.M."/>
            <person name="Davidsen T.M."/>
            <person name="Wayne K.J."/>
            <person name="Tettelin H."/>
            <person name="Glass J.I."/>
            <person name="Rusch D."/>
            <person name="Podicherti R."/>
            <person name="Tsui H.-C.T."/>
            <person name="Winkler M.E."/>
        </authorList>
    </citation>
    <scope>NUCLEOTIDE SEQUENCE</scope>
</reference>
<name>A0A382H1H5_9ZZZZ</name>
<evidence type="ECO:0008006" key="2">
    <source>
        <dbReference type="Google" id="ProtNLM"/>
    </source>
</evidence>